<dbReference type="AlphaFoldDB" id="A0A3P6RX84"/>
<evidence type="ECO:0000313" key="2">
    <source>
        <dbReference type="Proteomes" id="UP000271889"/>
    </source>
</evidence>
<dbReference type="Proteomes" id="UP000271889">
    <property type="component" value="Unassembled WGS sequence"/>
</dbReference>
<keyword evidence="2" id="KW-1185">Reference proteome</keyword>
<accession>A0A3P6RX84</accession>
<dbReference type="EMBL" id="UYRV01015299">
    <property type="protein sequence ID" value="VDK60923.1"/>
    <property type="molecule type" value="Genomic_DNA"/>
</dbReference>
<sequence>MVTRHSHASREVVVPCARATRASTIKGVPDLLADVVTRPHALPRMTVVSRANAIL</sequence>
<proteinExistence type="predicted"/>
<evidence type="ECO:0000313" key="1">
    <source>
        <dbReference type="EMBL" id="VDK60923.1"/>
    </source>
</evidence>
<organism evidence="1 2">
    <name type="scientific">Cylicostephanus goldi</name>
    <name type="common">Nematode worm</name>
    <dbReference type="NCBI Taxonomy" id="71465"/>
    <lineage>
        <taxon>Eukaryota</taxon>
        <taxon>Metazoa</taxon>
        <taxon>Ecdysozoa</taxon>
        <taxon>Nematoda</taxon>
        <taxon>Chromadorea</taxon>
        <taxon>Rhabditida</taxon>
        <taxon>Rhabditina</taxon>
        <taxon>Rhabditomorpha</taxon>
        <taxon>Strongyloidea</taxon>
        <taxon>Strongylidae</taxon>
        <taxon>Cylicostephanus</taxon>
    </lineage>
</organism>
<protein>
    <submittedName>
        <fullName evidence="1">Uncharacterized protein</fullName>
    </submittedName>
</protein>
<name>A0A3P6RX84_CYLGO</name>
<gene>
    <name evidence="1" type="ORF">CGOC_LOCUS5158</name>
</gene>
<reference evidence="1 2" key="1">
    <citation type="submission" date="2018-11" db="EMBL/GenBank/DDBJ databases">
        <authorList>
            <consortium name="Pathogen Informatics"/>
        </authorList>
    </citation>
    <scope>NUCLEOTIDE SEQUENCE [LARGE SCALE GENOMIC DNA]</scope>
</reference>